<dbReference type="SUPFAM" id="SSF54523">
    <property type="entry name" value="Pili subunits"/>
    <property type="match status" value="1"/>
</dbReference>
<reference evidence="7" key="1">
    <citation type="journal article" date="2020" name="mSystems">
        <title>Genome- and Community-Level Interaction Insights into Carbon Utilization and Element Cycling Functions of Hydrothermarchaeota in Hydrothermal Sediment.</title>
        <authorList>
            <person name="Zhou Z."/>
            <person name="Liu Y."/>
            <person name="Xu W."/>
            <person name="Pan J."/>
            <person name="Luo Z.H."/>
            <person name="Li M."/>
        </authorList>
    </citation>
    <scope>NUCLEOTIDE SEQUENCE [LARGE SCALE GENOMIC DNA]</scope>
    <source>
        <strain evidence="7">SpSt-757</strain>
    </source>
</reference>
<dbReference type="PROSITE" id="PS00409">
    <property type="entry name" value="PROKAR_NTER_METHYL"/>
    <property type="match status" value="1"/>
</dbReference>
<dbReference type="InterPro" id="IPR000983">
    <property type="entry name" value="Bac_GSPG_pilin"/>
</dbReference>
<gene>
    <name evidence="7" type="ORF">ENV41_01425</name>
</gene>
<dbReference type="PRINTS" id="PR00813">
    <property type="entry name" value="BCTERIALGSPG"/>
</dbReference>
<dbReference type="Gene3D" id="3.30.700.10">
    <property type="entry name" value="Glycoprotein, Type 4 Pilin"/>
    <property type="match status" value="1"/>
</dbReference>
<sequence>MKKGFTLIELLVVIAIIGILAAMILASLSGTRSKARDATRKSDLRQVKLALEQYYQDQSPNQYYNAPTAVNLSNLSSTLAPTYIKSLPADPINSGSYVYMYKSSGTTPDNYVIYTALENSNETDTPGLTCLSPGGGSGTCTSGSQKYFQVTND</sequence>
<protein>
    <submittedName>
        <fullName evidence="7">Type II secretion system protein</fullName>
    </submittedName>
</protein>
<organism evidence="7">
    <name type="scientific">candidate division CPR3 bacterium</name>
    <dbReference type="NCBI Taxonomy" id="2268181"/>
    <lineage>
        <taxon>Bacteria</taxon>
        <taxon>Bacteria division CPR3</taxon>
    </lineage>
</organism>
<dbReference type="PANTHER" id="PTHR30093:SF44">
    <property type="entry name" value="TYPE II SECRETION SYSTEM CORE PROTEIN G"/>
    <property type="match status" value="1"/>
</dbReference>
<evidence type="ECO:0000256" key="5">
    <source>
        <dbReference type="ARBA" id="ARBA00023136"/>
    </source>
</evidence>
<comment type="subcellular location">
    <subcellularLocation>
        <location evidence="1">Membrane</location>
        <topology evidence="1">Single-pass membrane protein</topology>
    </subcellularLocation>
</comment>
<proteinExistence type="predicted"/>
<evidence type="ECO:0000256" key="4">
    <source>
        <dbReference type="ARBA" id="ARBA00022989"/>
    </source>
</evidence>
<evidence type="ECO:0000256" key="1">
    <source>
        <dbReference type="ARBA" id="ARBA00004167"/>
    </source>
</evidence>
<dbReference type="GO" id="GO:0016020">
    <property type="term" value="C:membrane"/>
    <property type="evidence" value="ECO:0007669"/>
    <property type="project" value="UniProtKB-SubCell"/>
</dbReference>
<keyword evidence="2" id="KW-0488">Methylation</keyword>
<keyword evidence="3 6" id="KW-0812">Transmembrane</keyword>
<keyword evidence="5 6" id="KW-0472">Membrane</keyword>
<dbReference type="GO" id="GO:0015627">
    <property type="term" value="C:type II protein secretion system complex"/>
    <property type="evidence" value="ECO:0007669"/>
    <property type="project" value="InterPro"/>
</dbReference>
<evidence type="ECO:0000256" key="6">
    <source>
        <dbReference type="SAM" id="Phobius"/>
    </source>
</evidence>
<keyword evidence="4 6" id="KW-1133">Transmembrane helix</keyword>
<feature type="transmembrane region" description="Helical" evidence="6">
    <location>
        <begin position="6"/>
        <end position="26"/>
    </location>
</feature>
<comment type="caution">
    <text evidence="7">The sequence shown here is derived from an EMBL/GenBank/DDBJ whole genome shotgun (WGS) entry which is preliminary data.</text>
</comment>
<dbReference type="NCBIfam" id="TIGR02532">
    <property type="entry name" value="IV_pilin_GFxxxE"/>
    <property type="match status" value="1"/>
</dbReference>
<dbReference type="EMBL" id="DTGG01000047">
    <property type="protein sequence ID" value="HFZ08777.1"/>
    <property type="molecule type" value="Genomic_DNA"/>
</dbReference>
<dbReference type="InterPro" id="IPR045584">
    <property type="entry name" value="Pilin-like"/>
</dbReference>
<name>A0A7V3J9E7_UNCC3</name>
<evidence type="ECO:0000256" key="3">
    <source>
        <dbReference type="ARBA" id="ARBA00022692"/>
    </source>
</evidence>
<dbReference type="GO" id="GO:0015628">
    <property type="term" value="P:protein secretion by the type II secretion system"/>
    <property type="evidence" value="ECO:0007669"/>
    <property type="project" value="InterPro"/>
</dbReference>
<dbReference type="Pfam" id="PF07963">
    <property type="entry name" value="N_methyl"/>
    <property type="match status" value="1"/>
</dbReference>
<dbReference type="InterPro" id="IPR012902">
    <property type="entry name" value="N_methyl_site"/>
</dbReference>
<evidence type="ECO:0000256" key="2">
    <source>
        <dbReference type="ARBA" id="ARBA00022481"/>
    </source>
</evidence>
<evidence type="ECO:0000313" key="7">
    <source>
        <dbReference type="EMBL" id="HFZ08777.1"/>
    </source>
</evidence>
<dbReference type="PANTHER" id="PTHR30093">
    <property type="entry name" value="GENERAL SECRETION PATHWAY PROTEIN G"/>
    <property type="match status" value="1"/>
</dbReference>
<dbReference type="AlphaFoldDB" id="A0A7V3J9E7"/>
<accession>A0A7V3J9E7</accession>